<dbReference type="AlphaFoldDB" id="A0A0F9TXH3"/>
<reference evidence="1" key="1">
    <citation type="journal article" date="2015" name="Nature">
        <title>Complex archaea that bridge the gap between prokaryotes and eukaryotes.</title>
        <authorList>
            <person name="Spang A."/>
            <person name="Saw J.H."/>
            <person name="Jorgensen S.L."/>
            <person name="Zaremba-Niedzwiedzka K."/>
            <person name="Martijn J."/>
            <person name="Lind A.E."/>
            <person name="van Eijk R."/>
            <person name="Schleper C."/>
            <person name="Guy L."/>
            <person name="Ettema T.J."/>
        </authorList>
    </citation>
    <scope>NUCLEOTIDE SEQUENCE</scope>
</reference>
<proteinExistence type="predicted"/>
<accession>A0A0F9TXH3</accession>
<name>A0A0F9TXH3_9ZZZZ</name>
<evidence type="ECO:0000313" key="1">
    <source>
        <dbReference type="EMBL" id="KKN79657.1"/>
    </source>
</evidence>
<protein>
    <submittedName>
        <fullName evidence="1">Uncharacterized protein</fullName>
    </submittedName>
</protein>
<gene>
    <name evidence="1" type="ORF">LCGC14_0338610</name>
</gene>
<comment type="caution">
    <text evidence="1">The sequence shown here is derived from an EMBL/GenBank/DDBJ whole genome shotgun (WGS) entry which is preliminary data.</text>
</comment>
<sequence length="79" mass="9322">MNYSEIVAKVKECLDDKRPIYHEDLAKFLSGVYNEPSLMNVKGFVMSREFIDILVEGEIWNMKNAWRKHKFEAARRMGP</sequence>
<organism evidence="1">
    <name type="scientific">marine sediment metagenome</name>
    <dbReference type="NCBI Taxonomy" id="412755"/>
    <lineage>
        <taxon>unclassified sequences</taxon>
        <taxon>metagenomes</taxon>
        <taxon>ecological metagenomes</taxon>
    </lineage>
</organism>
<dbReference type="EMBL" id="LAZR01000244">
    <property type="protein sequence ID" value="KKN79657.1"/>
    <property type="molecule type" value="Genomic_DNA"/>
</dbReference>